<dbReference type="Proteomes" id="UP001604336">
    <property type="component" value="Unassembled WGS sequence"/>
</dbReference>
<proteinExistence type="predicted"/>
<evidence type="ECO:0000313" key="2">
    <source>
        <dbReference type="EMBL" id="KAL2518665.1"/>
    </source>
</evidence>
<comment type="caution">
    <text evidence="2">The sequence shown here is derived from an EMBL/GenBank/DDBJ whole genome shotgun (WGS) entry which is preliminary data.</text>
</comment>
<keyword evidence="3" id="KW-1185">Reference proteome</keyword>
<feature type="region of interest" description="Disordered" evidence="1">
    <location>
        <begin position="1"/>
        <end position="52"/>
    </location>
</feature>
<sequence length="146" mass="15847">MSSATGGNAQRRVEGEASPSVSPSMEGVLPIRGVDGNTGEALPIGPAPGLREASDPYKVEVMRWAALDVPSIMVEEYLTRLREEYRIPSDIDLIHPGPNERACFPRRGCTALHLNGCQQDPRASSTYVDSFEHGGSRVVYSTTQFV</sequence>
<accession>A0ABD1U0Z7</accession>
<name>A0ABD1U0Z7_9LAMI</name>
<evidence type="ECO:0000313" key="3">
    <source>
        <dbReference type="Proteomes" id="UP001604336"/>
    </source>
</evidence>
<organism evidence="2 3">
    <name type="scientific">Abeliophyllum distichum</name>
    <dbReference type="NCBI Taxonomy" id="126358"/>
    <lineage>
        <taxon>Eukaryota</taxon>
        <taxon>Viridiplantae</taxon>
        <taxon>Streptophyta</taxon>
        <taxon>Embryophyta</taxon>
        <taxon>Tracheophyta</taxon>
        <taxon>Spermatophyta</taxon>
        <taxon>Magnoliopsida</taxon>
        <taxon>eudicotyledons</taxon>
        <taxon>Gunneridae</taxon>
        <taxon>Pentapetalae</taxon>
        <taxon>asterids</taxon>
        <taxon>lamiids</taxon>
        <taxon>Lamiales</taxon>
        <taxon>Oleaceae</taxon>
        <taxon>Forsythieae</taxon>
        <taxon>Abeliophyllum</taxon>
    </lineage>
</organism>
<protein>
    <submittedName>
        <fullName evidence="2">Uncharacterized protein</fullName>
    </submittedName>
</protein>
<dbReference type="AlphaFoldDB" id="A0ABD1U0Z7"/>
<gene>
    <name evidence="2" type="ORF">Adt_14912</name>
</gene>
<evidence type="ECO:0000256" key="1">
    <source>
        <dbReference type="SAM" id="MobiDB-lite"/>
    </source>
</evidence>
<dbReference type="EMBL" id="JBFOLK010000004">
    <property type="protein sequence ID" value="KAL2518665.1"/>
    <property type="molecule type" value="Genomic_DNA"/>
</dbReference>
<reference evidence="3" key="1">
    <citation type="submission" date="2024-07" db="EMBL/GenBank/DDBJ databases">
        <title>Two chromosome-level genome assemblies of Korean endemic species Abeliophyllum distichum and Forsythia ovata (Oleaceae).</title>
        <authorList>
            <person name="Jang H."/>
        </authorList>
    </citation>
    <scope>NUCLEOTIDE SEQUENCE [LARGE SCALE GENOMIC DNA]</scope>
</reference>